<dbReference type="Pfam" id="PF03358">
    <property type="entry name" value="FMN_red"/>
    <property type="match status" value="1"/>
</dbReference>
<accession>E6TV10</accession>
<proteinExistence type="predicted"/>
<dbReference type="eggNOG" id="COG0431">
    <property type="taxonomic scope" value="Bacteria"/>
</dbReference>
<dbReference type="SUPFAM" id="SSF52218">
    <property type="entry name" value="Flavoproteins"/>
    <property type="match status" value="1"/>
</dbReference>
<dbReference type="PANTHER" id="PTHR43408">
    <property type="entry name" value="FMN REDUCTASE (NADPH)"/>
    <property type="match status" value="1"/>
</dbReference>
<dbReference type="PANTHER" id="PTHR43408:SF2">
    <property type="entry name" value="FMN REDUCTASE (NADPH)"/>
    <property type="match status" value="1"/>
</dbReference>
<dbReference type="Gene3D" id="3.40.50.360">
    <property type="match status" value="1"/>
</dbReference>
<dbReference type="STRING" id="649639.Bcell_0307"/>
<dbReference type="AlphaFoldDB" id="E6TV10"/>
<dbReference type="Proteomes" id="UP000001401">
    <property type="component" value="Chromosome"/>
</dbReference>
<dbReference type="GO" id="GO:0016491">
    <property type="term" value="F:oxidoreductase activity"/>
    <property type="evidence" value="ECO:0007669"/>
    <property type="project" value="UniProtKB-KW"/>
</dbReference>
<keyword evidence="3" id="KW-0560">Oxidoreductase</keyword>
<gene>
    <name evidence="5" type="ordered locus">Bcell_0307</name>
</gene>
<evidence type="ECO:0000259" key="4">
    <source>
        <dbReference type="Pfam" id="PF03358"/>
    </source>
</evidence>
<dbReference type="InterPro" id="IPR051814">
    <property type="entry name" value="NAD(P)H-dep_FMN_reductase"/>
</dbReference>
<dbReference type="EMBL" id="CP002394">
    <property type="protein sequence ID" value="ADU28593.1"/>
    <property type="molecule type" value="Genomic_DNA"/>
</dbReference>
<evidence type="ECO:0000256" key="2">
    <source>
        <dbReference type="ARBA" id="ARBA00022643"/>
    </source>
</evidence>
<dbReference type="KEGG" id="bco:Bcell_0307"/>
<evidence type="ECO:0000313" key="6">
    <source>
        <dbReference type="Proteomes" id="UP000001401"/>
    </source>
</evidence>
<dbReference type="RefSeq" id="WP_013486934.1">
    <property type="nucleotide sequence ID" value="NC_014829.1"/>
</dbReference>
<name>E6TV10_EVAC2</name>
<dbReference type="HOGENOM" id="CLU_055322_1_2_9"/>
<keyword evidence="1" id="KW-0285">Flavoprotein</keyword>
<evidence type="ECO:0000256" key="1">
    <source>
        <dbReference type="ARBA" id="ARBA00022630"/>
    </source>
</evidence>
<dbReference type="InterPro" id="IPR029039">
    <property type="entry name" value="Flavoprotein-like_sf"/>
</dbReference>
<dbReference type="InterPro" id="IPR005025">
    <property type="entry name" value="FMN_Rdtase-like_dom"/>
</dbReference>
<dbReference type="OrthoDB" id="9790975at2"/>
<feature type="domain" description="NADPH-dependent FMN reductase-like" evidence="4">
    <location>
        <begin position="6"/>
        <end position="146"/>
    </location>
</feature>
<protein>
    <submittedName>
        <fullName evidence="5">NADPH-dependent FMN reductase</fullName>
    </submittedName>
</protein>
<organism evidence="5 6">
    <name type="scientific">Evansella cellulosilytica (strain ATCC 21833 / DSM 2522 / FERM P-1141 / JCM 9156 / N-4)</name>
    <name type="common">Bacillus cellulosilyticus</name>
    <dbReference type="NCBI Taxonomy" id="649639"/>
    <lineage>
        <taxon>Bacteria</taxon>
        <taxon>Bacillati</taxon>
        <taxon>Bacillota</taxon>
        <taxon>Bacilli</taxon>
        <taxon>Bacillales</taxon>
        <taxon>Bacillaceae</taxon>
        <taxon>Evansella</taxon>
    </lineage>
</organism>
<evidence type="ECO:0000256" key="3">
    <source>
        <dbReference type="ARBA" id="ARBA00023002"/>
    </source>
</evidence>
<keyword evidence="2" id="KW-0288">FMN</keyword>
<keyword evidence="6" id="KW-1185">Reference proteome</keyword>
<reference evidence="5" key="1">
    <citation type="submission" date="2010-12" db="EMBL/GenBank/DDBJ databases">
        <title>Complete sequence of Bacillus cellulosilyticus DSM 2522.</title>
        <authorList>
            <consortium name="US DOE Joint Genome Institute"/>
            <person name="Lucas S."/>
            <person name="Copeland A."/>
            <person name="Lapidus A."/>
            <person name="Cheng J.-F."/>
            <person name="Bruce D."/>
            <person name="Goodwin L."/>
            <person name="Pitluck S."/>
            <person name="Chertkov O."/>
            <person name="Detter J.C."/>
            <person name="Han C."/>
            <person name="Tapia R."/>
            <person name="Land M."/>
            <person name="Hauser L."/>
            <person name="Jeffries C."/>
            <person name="Kyrpides N."/>
            <person name="Ivanova N."/>
            <person name="Mikhailova N."/>
            <person name="Brumm P."/>
            <person name="Mead D."/>
            <person name="Woyke T."/>
        </authorList>
    </citation>
    <scope>NUCLEOTIDE SEQUENCE [LARGE SCALE GENOMIC DNA]</scope>
    <source>
        <strain evidence="5">DSM 2522</strain>
    </source>
</reference>
<evidence type="ECO:0000313" key="5">
    <source>
        <dbReference type="EMBL" id="ADU28593.1"/>
    </source>
</evidence>
<sequence length="184" mass="20828">MTNDSTIVMINGSMSSDSFTKKLLENVEDRLNKNGQNTTMIDVRELHLEIYDPDAPFPTQLEPVREQLREADGVIVGAPEYHGSYTGAIKNFLDYLGFKEFEQTPIALLTTTGGLKAGTNTLNHLRLVFRNLHGIVIPQQFAISNKEAPTSLEFDENINARLEAFVNAIQKEVVKKQLYEEWKR</sequence>